<accession>F2JQ45</accession>
<keyword evidence="1" id="KW-1133">Transmembrane helix</keyword>
<reference evidence="2 3" key="1">
    <citation type="journal article" date="2011" name="J. Bacteriol.">
        <title>Complete genome sequence of the cellulose-degrading bacterium Cellulosilyticum lentocellum.</title>
        <authorList>
            <consortium name="US DOE Joint Genome Institute"/>
            <person name="Miller D.A."/>
            <person name="Suen G."/>
            <person name="Bruce D."/>
            <person name="Copeland A."/>
            <person name="Cheng J.F."/>
            <person name="Detter C."/>
            <person name="Goodwin L.A."/>
            <person name="Han C.S."/>
            <person name="Hauser L.J."/>
            <person name="Land M.L."/>
            <person name="Lapidus A."/>
            <person name="Lucas S."/>
            <person name="Meincke L."/>
            <person name="Pitluck S."/>
            <person name="Tapia R."/>
            <person name="Teshima H."/>
            <person name="Woyke T."/>
            <person name="Fox B.G."/>
            <person name="Angert E.R."/>
            <person name="Currie C.R."/>
        </authorList>
    </citation>
    <scope>NUCLEOTIDE SEQUENCE [LARGE SCALE GENOMIC DNA]</scope>
    <source>
        <strain evidence="3">ATCC 49066 / DSM 5427 / NCIMB 11756 / RHM5</strain>
    </source>
</reference>
<dbReference type="EMBL" id="CP002582">
    <property type="protein sequence ID" value="ADZ82593.1"/>
    <property type="molecule type" value="Genomic_DNA"/>
</dbReference>
<evidence type="ECO:0000313" key="3">
    <source>
        <dbReference type="Proteomes" id="UP000008467"/>
    </source>
</evidence>
<keyword evidence="1" id="KW-0472">Membrane</keyword>
<evidence type="ECO:0000313" key="2">
    <source>
        <dbReference type="EMBL" id="ADZ82593.1"/>
    </source>
</evidence>
<gene>
    <name evidence="2" type="ordered locus">Clole_0860</name>
</gene>
<organism evidence="2 3">
    <name type="scientific">Cellulosilyticum lentocellum (strain ATCC 49066 / DSM 5427 / NCIMB 11756 / RHM5)</name>
    <name type="common">Clostridium lentocellum</name>
    <dbReference type="NCBI Taxonomy" id="642492"/>
    <lineage>
        <taxon>Bacteria</taxon>
        <taxon>Bacillati</taxon>
        <taxon>Bacillota</taxon>
        <taxon>Clostridia</taxon>
        <taxon>Lachnospirales</taxon>
        <taxon>Cellulosilyticaceae</taxon>
        <taxon>Cellulosilyticum</taxon>
    </lineage>
</organism>
<feature type="transmembrane region" description="Helical" evidence="1">
    <location>
        <begin position="99"/>
        <end position="116"/>
    </location>
</feature>
<evidence type="ECO:0000256" key="1">
    <source>
        <dbReference type="SAM" id="Phobius"/>
    </source>
</evidence>
<dbReference type="eggNOG" id="ENOG5032ZNH">
    <property type="taxonomic scope" value="Bacteria"/>
</dbReference>
<feature type="transmembrane region" description="Helical" evidence="1">
    <location>
        <begin position="74"/>
        <end position="93"/>
    </location>
</feature>
<dbReference type="HOGENOM" id="CLU_911182_0_0_9"/>
<keyword evidence="3" id="KW-1185">Reference proteome</keyword>
<name>F2JQ45_CELLD</name>
<protein>
    <submittedName>
        <fullName evidence="2">Uncharacterized protein</fullName>
    </submittedName>
</protein>
<feature type="transmembrane region" description="Helical" evidence="1">
    <location>
        <begin position="7"/>
        <end position="28"/>
    </location>
</feature>
<feature type="transmembrane region" description="Helical" evidence="1">
    <location>
        <begin position="34"/>
        <end position="53"/>
    </location>
</feature>
<dbReference type="Proteomes" id="UP000008467">
    <property type="component" value="Chromosome"/>
</dbReference>
<sequence>MEKGYKKFIVATIIFFALAILLAVVFPIQEVESFIAAMVLLGVMMMILTALRMKESSAKIQDWIQSKVHIRPTITKIGLVLILIGGGMILLRKGENPNYMMWEASIVVMGGLLFLIGIFSKHFLFKNLIIATLMVFFTIVYVQKSQQPIQLRSIVLTSAFWVVTAISEIKRIKAKEKSTIFKSDFCKVEYHKNEKVVFLQWKQFCRGEDYRAPVKCAIELARTNKGCNFIVDARNGFEDDPADVEWGFKEFLPQMSETGCKQVVFIMNEVNDIEGEMDMWTKEFMKYFTVKRVTSYDEAITALTY</sequence>
<dbReference type="RefSeq" id="WP_013655894.1">
    <property type="nucleotide sequence ID" value="NC_015275.1"/>
</dbReference>
<keyword evidence="1" id="KW-0812">Transmembrane</keyword>
<proteinExistence type="predicted"/>
<dbReference type="KEGG" id="cle:Clole_0860"/>
<dbReference type="AlphaFoldDB" id="F2JQ45"/>
<feature type="transmembrane region" description="Helical" evidence="1">
    <location>
        <begin position="123"/>
        <end position="143"/>
    </location>
</feature>